<dbReference type="PANTHER" id="PTHR43008:SF8">
    <property type="entry name" value="BENZIL REDUCTASE ((S)-BENZOIN FORMING) IRC24"/>
    <property type="match status" value="1"/>
</dbReference>
<protein>
    <submittedName>
        <fullName evidence="4">Related to sepiapterin reductase family protein</fullName>
    </submittedName>
</protein>
<dbReference type="InterPro" id="IPR002347">
    <property type="entry name" value="SDR_fam"/>
</dbReference>
<evidence type="ECO:0000313" key="4">
    <source>
        <dbReference type="EMBL" id="SSD58723.1"/>
    </source>
</evidence>
<evidence type="ECO:0000256" key="2">
    <source>
        <dbReference type="ARBA" id="ARBA00022857"/>
    </source>
</evidence>
<sequence>MSNVIIVTGCSKGLGKAIVEKLLSLSSSRHNDVLVIGLARSKEKLICLQEKFGSARFQYICGDITSVETITKLLKFLQENKIHHIQGLICNAGVLQPVGNVNTINVAEWKNLFDVNFFSIVDLVSKLLPFLKQAPGPINTAGNIIFVSSGASVKNYDGWGAYGSSKAALNHFCGTLAREEPLIKAVSVAPGVVDTDMQVEIRKNENKGMSQEALQRFIDLKKKGQLLPPEVPGVIYANLALKGIENEINGKYIRYNDPLLQEYSVNV</sequence>
<dbReference type="Pfam" id="PF00106">
    <property type="entry name" value="adh_short"/>
    <property type="match status" value="1"/>
</dbReference>
<dbReference type="InterPro" id="IPR020904">
    <property type="entry name" value="Sc_DH/Rdtase_CS"/>
</dbReference>
<name>A0A376B243_9ASCO</name>
<keyword evidence="2" id="KW-0521">NADP</keyword>
<dbReference type="Gene3D" id="3.40.50.720">
    <property type="entry name" value="NAD(P)-binding Rossmann-like Domain"/>
    <property type="match status" value="1"/>
</dbReference>
<proteinExistence type="inferred from homology"/>
<gene>
    <name evidence="4" type="ORF">SCODWIG_00484</name>
</gene>
<dbReference type="FunFam" id="3.40.50.720:FF:000281">
    <property type="entry name" value="Uncharacterized oxidoreductase YIR035C"/>
    <property type="match status" value="1"/>
</dbReference>
<dbReference type="GO" id="GO:0050664">
    <property type="term" value="F:oxidoreductase activity, acting on NAD(P)H, oxygen as acceptor"/>
    <property type="evidence" value="ECO:0007669"/>
    <property type="project" value="TreeGrafter"/>
</dbReference>
<dbReference type="SUPFAM" id="SSF51735">
    <property type="entry name" value="NAD(P)-binding Rossmann-fold domains"/>
    <property type="match status" value="1"/>
</dbReference>
<dbReference type="InterPro" id="IPR036291">
    <property type="entry name" value="NAD(P)-bd_dom_sf"/>
</dbReference>
<dbReference type="AlphaFoldDB" id="A0A376B243"/>
<evidence type="ECO:0000313" key="5">
    <source>
        <dbReference type="Proteomes" id="UP000262825"/>
    </source>
</evidence>
<dbReference type="VEuPathDB" id="FungiDB:SCODWIG_00484"/>
<dbReference type="Proteomes" id="UP000262825">
    <property type="component" value="Unassembled WGS sequence"/>
</dbReference>
<accession>A0A376B243</accession>
<evidence type="ECO:0000256" key="1">
    <source>
        <dbReference type="ARBA" id="ARBA00006484"/>
    </source>
</evidence>
<dbReference type="CDD" id="cd05367">
    <property type="entry name" value="SPR-like_SDR_c"/>
    <property type="match status" value="1"/>
</dbReference>
<keyword evidence="5" id="KW-1185">Reference proteome</keyword>
<keyword evidence="3" id="KW-0560">Oxidoreductase</keyword>
<dbReference type="PROSITE" id="PS00061">
    <property type="entry name" value="ADH_SHORT"/>
    <property type="match status" value="1"/>
</dbReference>
<comment type="similarity">
    <text evidence="1">Belongs to the short-chain dehydrogenases/reductases (SDR) family.</text>
</comment>
<organism evidence="4 5">
    <name type="scientific">Saccharomycodes ludwigii</name>
    <dbReference type="NCBI Taxonomy" id="36035"/>
    <lineage>
        <taxon>Eukaryota</taxon>
        <taxon>Fungi</taxon>
        <taxon>Dikarya</taxon>
        <taxon>Ascomycota</taxon>
        <taxon>Saccharomycotina</taxon>
        <taxon>Saccharomycetes</taxon>
        <taxon>Saccharomycodales</taxon>
        <taxon>Saccharomycodaceae</taxon>
        <taxon>Saccharomycodes</taxon>
    </lineage>
</organism>
<dbReference type="PRINTS" id="PR00081">
    <property type="entry name" value="GDHRDH"/>
</dbReference>
<evidence type="ECO:0000256" key="3">
    <source>
        <dbReference type="ARBA" id="ARBA00023002"/>
    </source>
</evidence>
<dbReference type="EMBL" id="UFAJ01000040">
    <property type="protein sequence ID" value="SSD58723.1"/>
    <property type="molecule type" value="Genomic_DNA"/>
</dbReference>
<reference evidence="5" key="1">
    <citation type="submission" date="2018-06" db="EMBL/GenBank/DDBJ databases">
        <authorList>
            <person name="Guldener U."/>
        </authorList>
    </citation>
    <scope>NUCLEOTIDE SEQUENCE [LARGE SCALE GENOMIC DNA]</scope>
    <source>
        <strain evidence="5">UTAD17</strain>
    </source>
</reference>
<dbReference type="PANTHER" id="PTHR43008">
    <property type="entry name" value="BENZIL REDUCTASE"/>
    <property type="match status" value="1"/>
</dbReference>